<reference evidence="2" key="1">
    <citation type="submission" date="2020-03" db="EMBL/GenBank/DDBJ databases">
        <title>Draft Genome Sequence of Cylindrodendrum hubeiense.</title>
        <authorList>
            <person name="Buettner E."/>
            <person name="Kellner H."/>
        </authorList>
    </citation>
    <scope>NUCLEOTIDE SEQUENCE</scope>
    <source>
        <strain evidence="2">IHI 201604</strain>
    </source>
</reference>
<keyword evidence="1" id="KW-0732">Signal</keyword>
<feature type="signal peptide" evidence="1">
    <location>
        <begin position="1"/>
        <end position="18"/>
    </location>
</feature>
<evidence type="ECO:0000256" key="1">
    <source>
        <dbReference type="SAM" id="SignalP"/>
    </source>
</evidence>
<proteinExistence type="predicted"/>
<feature type="chain" id="PRO_5040280157" evidence="1">
    <location>
        <begin position="19"/>
        <end position="239"/>
    </location>
</feature>
<organism evidence="2 3">
    <name type="scientific">Cylindrodendrum hubeiense</name>
    <dbReference type="NCBI Taxonomy" id="595255"/>
    <lineage>
        <taxon>Eukaryota</taxon>
        <taxon>Fungi</taxon>
        <taxon>Dikarya</taxon>
        <taxon>Ascomycota</taxon>
        <taxon>Pezizomycotina</taxon>
        <taxon>Sordariomycetes</taxon>
        <taxon>Hypocreomycetidae</taxon>
        <taxon>Hypocreales</taxon>
        <taxon>Nectriaceae</taxon>
        <taxon>Cylindrodendrum</taxon>
    </lineage>
</organism>
<evidence type="ECO:0000313" key="3">
    <source>
        <dbReference type="Proteomes" id="UP000722485"/>
    </source>
</evidence>
<evidence type="ECO:0000313" key="2">
    <source>
        <dbReference type="EMBL" id="KAF7547066.1"/>
    </source>
</evidence>
<dbReference type="OrthoDB" id="5106185at2759"/>
<sequence length="239" mass="26089">MKFSAVTLLGFLAAGAMAGSDDIVKKSASKCSKTIWEPAACKPIDYDDKRDTSDLEVRDEELGARGYGYGYPPQICKKKCPDSKVKCTKYGWANGYPRYEGSFSTSVDCKKGGDYTITGTVGPCKYGSKDDCLTVIYKGGYWPTDHKISYLGIYESAYGPKSVKKLNANAFCYGDKCTVPVSKISGYPSLCDSKYYVAVDAGRCPTEPYGKTLDKVTYVKLDIDCVGKKVCKASCCNTY</sequence>
<dbReference type="EMBL" id="JAANBB010000189">
    <property type="protein sequence ID" value="KAF7547066.1"/>
    <property type="molecule type" value="Genomic_DNA"/>
</dbReference>
<keyword evidence="3" id="KW-1185">Reference proteome</keyword>
<protein>
    <submittedName>
        <fullName evidence="2">Uncharacterized protein</fullName>
    </submittedName>
</protein>
<comment type="caution">
    <text evidence="2">The sequence shown here is derived from an EMBL/GenBank/DDBJ whole genome shotgun (WGS) entry which is preliminary data.</text>
</comment>
<gene>
    <name evidence="2" type="ORF">G7Z17_g7991</name>
</gene>
<dbReference type="AlphaFoldDB" id="A0A9P5LES7"/>
<accession>A0A9P5LES7</accession>
<name>A0A9P5LES7_9HYPO</name>
<dbReference type="Proteomes" id="UP000722485">
    <property type="component" value="Unassembled WGS sequence"/>
</dbReference>